<keyword evidence="3" id="KW-1185">Reference proteome</keyword>
<reference evidence="1 3" key="1">
    <citation type="journal article" date="2019" name="Sci. Rep.">
        <title>Orb-weaving spider Araneus ventricosus genome elucidates the spidroin gene catalogue.</title>
        <authorList>
            <person name="Kono N."/>
            <person name="Nakamura H."/>
            <person name="Ohtoshi R."/>
            <person name="Moran D.A.P."/>
            <person name="Shinohara A."/>
            <person name="Yoshida Y."/>
            <person name="Fujiwara M."/>
            <person name="Mori M."/>
            <person name="Tomita M."/>
            <person name="Arakawa K."/>
        </authorList>
    </citation>
    <scope>NUCLEOTIDE SEQUENCE [LARGE SCALE GENOMIC DNA]</scope>
</reference>
<organism evidence="1 3">
    <name type="scientific">Araneus ventricosus</name>
    <name type="common">Orbweaver spider</name>
    <name type="synonym">Epeira ventricosa</name>
    <dbReference type="NCBI Taxonomy" id="182803"/>
    <lineage>
        <taxon>Eukaryota</taxon>
        <taxon>Metazoa</taxon>
        <taxon>Ecdysozoa</taxon>
        <taxon>Arthropoda</taxon>
        <taxon>Chelicerata</taxon>
        <taxon>Arachnida</taxon>
        <taxon>Araneae</taxon>
        <taxon>Araneomorphae</taxon>
        <taxon>Entelegynae</taxon>
        <taxon>Araneoidea</taxon>
        <taxon>Araneidae</taxon>
        <taxon>Araneus</taxon>
    </lineage>
</organism>
<accession>A0A4Y2X0S8</accession>
<gene>
    <name evidence="2" type="ORF">AVEN_215978_1</name>
    <name evidence="1" type="ORF">AVEN_272613_1</name>
</gene>
<evidence type="ECO:0000313" key="3">
    <source>
        <dbReference type="Proteomes" id="UP000499080"/>
    </source>
</evidence>
<evidence type="ECO:0000313" key="1">
    <source>
        <dbReference type="EMBL" id="GBO42696.1"/>
    </source>
</evidence>
<comment type="caution">
    <text evidence="1">The sequence shown here is derived from an EMBL/GenBank/DDBJ whole genome shotgun (WGS) entry which is preliminary data.</text>
</comment>
<dbReference type="EMBL" id="BGPR01068925">
    <property type="protein sequence ID" value="GBO42698.1"/>
    <property type="molecule type" value="Genomic_DNA"/>
</dbReference>
<dbReference type="AlphaFoldDB" id="A0A4Y2X0S8"/>
<evidence type="ECO:0000313" key="2">
    <source>
        <dbReference type="EMBL" id="GBO42698.1"/>
    </source>
</evidence>
<proteinExistence type="predicted"/>
<dbReference type="Proteomes" id="UP000499080">
    <property type="component" value="Unassembled WGS sequence"/>
</dbReference>
<dbReference type="EMBL" id="BGPR01068922">
    <property type="protein sequence ID" value="GBO42696.1"/>
    <property type="molecule type" value="Genomic_DNA"/>
</dbReference>
<name>A0A4Y2X0S8_ARAVE</name>
<sequence>MSPPCRAVADFRTGVRGARLVPLEARGSQNLFDVHRSAKQTANLRHWVGGWGLKAMLHLWLHIDKIRHCCRDTFALYCNQQFTSILLINES</sequence>
<protein>
    <submittedName>
        <fullName evidence="1">Uncharacterized protein</fullName>
    </submittedName>
</protein>